<evidence type="ECO:0000313" key="7">
    <source>
        <dbReference type="EMBL" id="OGZ30881.1"/>
    </source>
</evidence>
<dbReference type="InterPro" id="IPR002876">
    <property type="entry name" value="Transcrip_reg_TACO1-like"/>
</dbReference>
<evidence type="ECO:0000256" key="4">
    <source>
        <dbReference type="SAM" id="MobiDB-lite"/>
    </source>
</evidence>
<evidence type="ECO:0000259" key="5">
    <source>
        <dbReference type="Pfam" id="PF01709"/>
    </source>
</evidence>
<dbReference type="InterPro" id="IPR049083">
    <property type="entry name" value="TACO1_YebC_N"/>
</dbReference>
<feature type="domain" description="TACO1/YebC-like N-terminal" evidence="6">
    <location>
        <begin position="5"/>
        <end position="75"/>
    </location>
</feature>
<dbReference type="AlphaFoldDB" id="A0A1G2EZW6"/>
<comment type="similarity">
    <text evidence="1">Belongs to the TACO1 family.</text>
</comment>
<dbReference type="InterPro" id="IPR017856">
    <property type="entry name" value="Integrase-like_N"/>
</dbReference>
<dbReference type="Gene3D" id="3.30.70.980">
    <property type="match status" value="1"/>
</dbReference>
<dbReference type="FunFam" id="1.10.10.200:FF:000002">
    <property type="entry name" value="Probable transcriptional regulatory protein CLM62_37755"/>
    <property type="match status" value="1"/>
</dbReference>
<dbReference type="Pfam" id="PF20772">
    <property type="entry name" value="TACO1_YebC_N"/>
    <property type="match status" value="1"/>
</dbReference>
<feature type="region of interest" description="Disordered" evidence="4">
    <location>
        <begin position="1"/>
        <end position="22"/>
    </location>
</feature>
<feature type="domain" description="TACO1/YebC-like second and third" evidence="5">
    <location>
        <begin position="81"/>
        <end position="135"/>
    </location>
</feature>
<dbReference type="Pfam" id="PF01709">
    <property type="entry name" value="Transcrip_reg"/>
    <property type="match status" value="1"/>
</dbReference>
<keyword evidence="3" id="KW-0804">Transcription</keyword>
<organism evidence="7 8">
    <name type="scientific">Candidatus Niyogibacteria bacterium RIFCSPLOWO2_01_FULL_45_48</name>
    <dbReference type="NCBI Taxonomy" id="1801724"/>
    <lineage>
        <taxon>Bacteria</taxon>
        <taxon>Candidatus Niyogiibacteriota</taxon>
    </lineage>
</organism>
<evidence type="ECO:0008006" key="9">
    <source>
        <dbReference type="Google" id="ProtNLM"/>
    </source>
</evidence>
<protein>
    <recommendedName>
        <fullName evidence="9">Transcriptional regulator</fullName>
    </recommendedName>
</protein>
<evidence type="ECO:0000259" key="6">
    <source>
        <dbReference type="Pfam" id="PF20772"/>
    </source>
</evidence>
<dbReference type="InterPro" id="IPR048300">
    <property type="entry name" value="TACO1_YebC-like_2nd/3rd_dom"/>
</dbReference>
<dbReference type="Gene3D" id="1.10.10.200">
    <property type="match status" value="1"/>
</dbReference>
<evidence type="ECO:0000313" key="8">
    <source>
        <dbReference type="Proteomes" id="UP000177486"/>
    </source>
</evidence>
<comment type="caution">
    <text evidence="7">The sequence shown here is derived from an EMBL/GenBank/DDBJ whole genome shotgun (WGS) entry which is preliminary data.</text>
</comment>
<dbReference type="Proteomes" id="UP000177486">
    <property type="component" value="Unassembled WGS sequence"/>
</dbReference>
<accession>A0A1G2EZW6</accession>
<evidence type="ECO:0000256" key="2">
    <source>
        <dbReference type="ARBA" id="ARBA00023015"/>
    </source>
</evidence>
<dbReference type="PANTHER" id="PTHR12532">
    <property type="entry name" value="TRANSLATIONAL ACTIVATOR OF CYTOCHROME C OXIDASE 1"/>
    <property type="match status" value="1"/>
</dbReference>
<dbReference type="EMBL" id="MHMQ01000012">
    <property type="protein sequence ID" value="OGZ30881.1"/>
    <property type="molecule type" value="Genomic_DNA"/>
</dbReference>
<dbReference type="PANTHER" id="PTHR12532:SF0">
    <property type="entry name" value="TRANSLATIONAL ACTIVATOR OF CYTOCHROME C OXIDASE 1"/>
    <property type="match status" value="1"/>
</dbReference>
<dbReference type="InterPro" id="IPR026564">
    <property type="entry name" value="Transcrip_reg_TACO1-like_dom3"/>
</dbReference>
<reference evidence="7 8" key="1">
    <citation type="journal article" date="2016" name="Nat. Commun.">
        <title>Thousands of microbial genomes shed light on interconnected biogeochemical processes in an aquifer system.</title>
        <authorList>
            <person name="Anantharaman K."/>
            <person name="Brown C.T."/>
            <person name="Hug L.A."/>
            <person name="Sharon I."/>
            <person name="Castelle C.J."/>
            <person name="Probst A.J."/>
            <person name="Thomas B.C."/>
            <person name="Singh A."/>
            <person name="Wilkins M.J."/>
            <person name="Karaoz U."/>
            <person name="Brodie E.L."/>
            <person name="Williams K.H."/>
            <person name="Hubbard S.S."/>
            <person name="Banfield J.F."/>
        </authorList>
    </citation>
    <scope>NUCLEOTIDE SEQUENCE [LARGE SCALE GENOMIC DNA]</scope>
</reference>
<gene>
    <name evidence="7" type="ORF">A2931_01415</name>
</gene>
<evidence type="ECO:0000256" key="3">
    <source>
        <dbReference type="ARBA" id="ARBA00023163"/>
    </source>
</evidence>
<sequence>MSGHSKWSQIKHKKSLTDAKKSKEFGKLARQITVAAREKGPDPASNPSLRAVVEKARSFNMPSDNIERAIKRATSKDESVLEEVLFEAYGPGGTAILISGITDNKNRTSQEIKHLLSEHGVKLASPGSAKFLFQKTDDGWQAAANLPVDEKIKESLSKLFEALDENDDVNNIYTNAEI</sequence>
<dbReference type="GO" id="GO:0005737">
    <property type="term" value="C:cytoplasm"/>
    <property type="evidence" value="ECO:0007669"/>
    <property type="project" value="UniProtKB-ARBA"/>
</dbReference>
<dbReference type="InterPro" id="IPR029072">
    <property type="entry name" value="YebC-like"/>
</dbReference>
<evidence type="ECO:0000256" key="1">
    <source>
        <dbReference type="ARBA" id="ARBA00008724"/>
    </source>
</evidence>
<proteinExistence type="inferred from homology"/>
<dbReference type="SUPFAM" id="SSF75625">
    <property type="entry name" value="YebC-like"/>
    <property type="match status" value="1"/>
</dbReference>
<name>A0A1G2EZW6_9BACT</name>
<keyword evidence="2" id="KW-0805">Transcription regulation</keyword>